<dbReference type="PANTHER" id="PTHR43845:SF1">
    <property type="entry name" value="BLR5969 PROTEIN"/>
    <property type="match status" value="1"/>
</dbReference>
<dbReference type="InterPro" id="IPR000873">
    <property type="entry name" value="AMP-dep_synth/lig_dom"/>
</dbReference>
<keyword evidence="4" id="KW-1185">Reference proteome</keyword>
<feature type="domain" description="AMP-dependent ligase C-terminal" evidence="2">
    <location>
        <begin position="336"/>
        <end position="420"/>
    </location>
</feature>
<dbReference type="Proteomes" id="UP001597318">
    <property type="component" value="Unassembled WGS sequence"/>
</dbReference>
<accession>A0ABW5C3P6</accession>
<sequence length="423" mass="47969">MESTIRVNETDMTFSDMQNQKLNQMLVFISQYNEFYKDRLKHVSLPIRSTEDLQQLPFTSKYELVQDQTNFSPLGRNHTFSKEEYVRYHQTSGTTGKPLKVLDTKESWTWWEDCWLEVFKSSGVTKNDTAFLAFSFGPFIGFWAAFEAAKRLGALVITGGSQSSKERLQSMINNEATVLLCTPSYALHLAEVAEGNSIDLRETNIKTIITAGEPGGSVPSIRQQIERLWNAKLYDHVGMTEIGAYGYSCTEQNGLHVNEAEFIVEVINPDTLEPVGKGERGELVLTNLGRYGYPLLRYRTGDMVICSEEPCPCGNKNTLLVNGIIGRLDDMVIIRGINIFPSSIESIIREFEAVKEFRIIYYTEQNMNQVKVQIEAVTDLASQVATKLRDRIGLRIDVEMVPENSLPRFDLKAKRVVDERVVN</sequence>
<dbReference type="InterPro" id="IPR028154">
    <property type="entry name" value="AMP-dep_Lig_C"/>
</dbReference>
<reference evidence="4" key="1">
    <citation type="journal article" date="2019" name="Int. J. Syst. Evol. Microbiol.">
        <title>The Global Catalogue of Microorganisms (GCM) 10K type strain sequencing project: providing services to taxonomists for standard genome sequencing and annotation.</title>
        <authorList>
            <consortium name="The Broad Institute Genomics Platform"/>
            <consortium name="The Broad Institute Genome Sequencing Center for Infectious Disease"/>
            <person name="Wu L."/>
            <person name="Ma J."/>
        </authorList>
    </citation>
    <scope>NUCLEOTIDE SEQUENCE [LARGE SCALE GENOMIC DNA]</scope>
    <source>
        <strain evidence="4">CGMCC 1.15474</strain>
    </source>
</reference>
<evidence type="ECO:0000259" key="2">
    <source>
        <dbReference type="Pfam" id="PF14535"/>
    </source>
</evidence>
<dbReference type="InterPro" id="IPR045851">
    <property type="entry name" value="AMP-bd_C_sf"/>
</dbReference>
<protein>
    <submittedName>
        <fullName evidence="3">Phenylacetate--CoA ligase family protein</fullName>
    </submittedName>
</protein>
<dbReference type="SUPFAM" id="SSF56801">
    <property type="entry name" value="Acetyl-CoA synthetase-like"/>
    <property type="match status" value="1"/>
</dbReference>
<dbReference type="Pfam" id="PF14535">
    <property type="entry name" value="AMP-binding_C_2"/>
    <property type="match status" value="1"/>
</dbReference>
<dbReference type="Gene3D" id="3.30.300.30">
    <property type="match status" value="1"/>
</dbReference>
<comment type="caution">
    <text evidence="3">The sequence shown here is derived from an EMBL/GenBank/DDBJ whole genome shotgun (WGS) entry which is preliminary data.</text>
</comment>
<dbReference type="GO" id="GO:0016874">
    <property type="term" value="F:ligase activity"/>
    <property type="evidence" value="ECO:0007669"/>
    <property type="project" value="UniProtKB-KW"/>
</dbReference>
<feature type="domain" description="AMP-dependent synthetase/ligase" evidence="1">
    <location>
        <begin position="79"/>
        <end position="285"/>
    </location>
</feature>
<dbReference type="PANTHER" id="PTHR43845">
    <property type="entry name" value="BLR5969 PROTEIN"/>
    <property type="match status" value="1"/>
</dbReference>
<evidence type="ECO:0000313" key="4">
    <source>
        <dbReference type="Proteomes" id="UP001597318"/>
    </source>
</evidence>
<keyword evidence="3" id="KW-0436">Ligase</keyword>
<dbReference type="Gene3D" id="3.40.50.12780">
    <property type="entry name" value="N-terminal domain of ligase-like"/>
    <property type="match status" value="1"/>
</dbReference>
<dbReference type="Pfam" id="PF00501">
    <property type="entry name" value="AMP-binding"/>
    <property type="match status" value="1"/>
</dbReference>
<dbReference type="RefSeq" id="WP_247340483.1">
    <property type="nucleotide sequence ID" value="NZ_CP095550.1"/>
</dbReference>
<organism evidence="3 4">
    <name type="scientific">Metabacillus endolithicus</name>
    <dbReference type="NCBI Taxonomy" id="1535204"/>
    <lineage>
        <taxon>Bacteria</taxon>
        <taxon>Bacillati</taxon>
        <taxon>Bacillota</taxon>
        <taxon>Bacilli</taxon>
        <taxon>Bacillales</taxon>
        <taxon>Bacillaceae</taxon>
        <taxon>Metabacillus</taxon>
    </lineage>
</organism>
<evidence type="ECO:0000259" key="1">
    <source>
        <dbReference type="Pfam" id="PF00501"/>
    </source>
</evidence>
<dbReference type="EMBL" id="JBHUIK010000004">
    <property type="protein sequence ID" value="MFD2215681.1"/>
    <property type="molecule type" value="Genomic_DNA"/>
</dbReference>
<proteinExistence type="predicted"/>
<evidence type="ECO:0000313" key="3">
    <source>
        <dbReference type="EMBL" id="MFD2215681.1"/>
    </source>
</evidence>
<gene>
    <name evidence="3" type="ORF">ACFSKK_18515</name>
</gene>
<name>A0ABW5C3P6_9BACI</name>
<dbReference type="InterPro" id="IPR042099">
    <property type="entry name" value="ANL_N_sf"/>
</dbReference>